<dbReference type="PANTHER" id="PTHR32024">
    <property type="entry name" value="TRK SYSTEM POTASSIUM UPTAKE PROTEIN TRKG-RELATED"/>
    <property type="match status" value="1"/>
</dbReference>
<evidence type="ECO:0000256" key="9">
    <source>
        <dbReference type="ARBA" id="ARBA00023136"/>
    </source>
</evidence>
<evidence type="ECO:0000256" key="7">
    <source>
        <dbReference type="ARBA" id="ARBA00022989"/>
    </source>
</evidence>
<feature type="binding site" evidence="11">
    <location>
        <position position="432"/>
    </location>
    <ligand>
        <name>K(+)</name>
        <dbReference type="ChEBI" id="CHEBI:29103"/>
    </ligand>
</feature>
<keyword evidence="7 12" id="KW-1133">Transmembrane helix</keyword>
<feature type="binding site" evidence="11">
    <location>
        <position position="220"/>
    </location>
    <ligand>
        <name>K(+)</name>
        <dbReference type="ChEBI" id="CHEBI:29103"/>
    </ligand>
</feature>
<feature type="transmembrane region" description="Helical" evidence="12">
    <location>
        <begin position="394"/>
        <end position="414"/>
    </location>
</feature>
<feature type="transmembrane region" description="Helical" evidence="12">
    <location>
        <begin position="239"/>
        <end position="259"/>
    </location>
</feature>
<feature type="binding site" evidence="11">
    <location>
        <position position="433"/>
    </location>
    <ligand>
        <name>K(+)</name>
        <dbReference type="ChEBI" id="CHEBI:29103"/>
    </ligand>
</feature>
<evidence type="ECO:0000256" key="4">
    <source>
        <dbReference type="ARBA" id="ARBA00022538"/>
    </source>
</evidence>
<keyword evidence="6 10" id="KW-0630">Potassium</keyword>
<evidence type="ECO:0000256" key="2">
    <source>
        <dbReference type="ARBA" id="ARBA00022448"/>
    </source>
</evidence>
<dbReference type="InterPro" id="IPR003445">
    <property type="entry name" value="Cat_transpt"/>
</dbReference>
<feature type="binding site" evidence="11">
    <location>
        <position position="113"/>
    </location>
    <ligand>
        <name>K(+)</name>
        <dbReference type="ChEBI" id="CHEBI:29103"/>
    </ligand>
</feature>
<evidence type="ECO:0000256" key="8">
    <source>
        <dbReference type="ARBA" id="ARBA00023065"/>
    </source>
</evidence>
<dbReference type="InterPro" id="IPR004772">
    <property type="entry name" value="TrkH"/>
</dbReference>
<evidence type="ECO:0000256" key="1">
    <source>
        <dbReference type="ARBA" id="ARBA00004651"/>
    </source>
</evidence>
<dbReference type="Pfam" id="PF02386">
    <property type="entry name" value="TrkH"/>
    <property type="match status" value="1"/>
</dbReference>
<proteinExistence type="inferred from homology"/>
<feature type="transmembrane region" description="Helical" evidence="12">
    <location>
        <begin position="37"/>
        <end position="59"/>
    </location>
</feature>
<dbReference type="Proteomes" id="UP000594001">
    <property type="component" value="Chromosome"/>
</dbReference>
<dbReference type="GO" id="GO:0046872">
    <property type="term" value="F:metal ion binding"/>
    <property type="evidence" value="ECO:0007669"/>
    <property type="project" value="UniProtKB-KW"/>
</dbReference>
<keyword evidence="2 10" id="KW-0813">Transport</keyword>
<keyword evidence="3 10" id="KW-1003">Cell membrane</keyword>
<keyword evidence="5 12" id="KW-0812">Transmembrane</keyword>
<accession>A0A7L9RV07</accession>
<feature type="transmembrane region" description="Helical" evidence="12">
    <location>
        <begin position="271"/>
        <end position="289"/>
    </location>
</feature>
<feature type="transmembrane region" description="Helical" evidence="12">
    <location>
        <begin position="183"/>
        <end position="202"/>
    </location>
</feature>
<feature type="binding site" evidence="11">
    <location>
        <position position="315"/>
    </location>
    <ligand>
        <name>K(+)</name>
        <dbReference type="ChEBI" id="CHEBI:29103"/>
    </ligand>
</feature>
<comment type="subcellular location">
    <subcellularLocation>
        <location evidence="10">Cell inner membrane</location>
        <topology evidence="10">Multi-pass membrane protein</topology>
    </subcellularLocation>
    <subcellularLocation>
        <location evidence="1">Cell membrane</location>
        <topology evidence="1">Multi-pass membrane protein</topology>
    </subcellularLocation>
</comment>
<keyword evidence="10" id="KW-0997">Cell inner membrane</keyword>
<keyword evidence="8 10" id="KW-0406">Ion transport</keyword>
<dbReference type="PIRSF" id="PIRSF006247">
    <property type="entry name" value="TrkH"/>
    <property type="match status" value="1"/>
</dbReference>
<sequence length="483" mass="52578">MFSGLLHIIGYLLTLIGGMTLCMSAISYFIIGEITQWIPFFMSAALSLFIGIGFILGFNSAELNNLRTREIFLLTFLAWLLTSVFASLPFIFSNLDLSFTDALFETASAITTTGATVLTNLDTYPKTILLWRALLQWFGGIGIVIMAMTVLPALKVGGMQLFQSEFSDRSDKILPQVSQLARAILQIYLGLTVACILMLWWVGMSPFDAICHGCATISTGGLSNYDTSIAYFKLPAAEWIMIIFMLMGSLPLITFVKLMHKKYAALVDSQIITYLITVAVVIIIVWLWIMGHGFADTWGTGLRNAAFTIVSIITTTGFTTINYGLWGSFAAQIILMISIVGACTGSTSGGIKFFRFEILFRIANAQIKTLRTPHGIFYPTYHGKVIDNKITSSVITFLVMWLLTIAVIILIGSACGLDSITAISGAIATTSNVGAGIGDTLGPTGSFAALPLGVKWTYIGGMLLGRLEFVTILALASRSFWRN</sequence>
<evidence type="ECO:0000256" key="10">
    <source>
        <dbReference type="PIRNR" id="PIRNR006247"/>
    </source>
</evidence>
<dbReference type="EMBL" id="CP054719">
    <property type="protein sequence ID" value="QOL20208.1"/>
    <property type="molecule type" value="Genomic_DNA"/>
</dbReference>
<evidence type="ECO:0000256" key="6">
    <source>
        <dbReference type="ARBA" id="ARBA00022958"/>
    </source>
</evidence>
<reference evidence="13 14" key="1">
    <citation type="submission" date="2020-06" db="EMBL/GenBank/DDBJ databases">
        <title>The endosymbiont of the kinetoplastid Bodo saltans is a Paracaedibacter-like alpha-proteobacterium possessing a putative toxin-antitoxin system.</title>
        <authorList>
            <person name="Midha S."/>
            <person name="Rigden D.J."/>
            <person name="Siozios S."/>
            <person name="Hurst G.D.D."/>
            <person name="Jackson A.P."/>
        </authorList>
    </citation>
    <scope>NUCLEOTIDE SEQUENCE [LARGE SCALE GENOMIC DNA]</scope>
    <source>
        <strain evidence="13">Lake Konstanz</strain>
    </source>
</reference>
<evidence type="ECO:0000256" key="11">
    <source>
        <dbReference type="PIRSR" id="PIRSR006247-1"/>
    </source>
</evidence>
<comment type="function">
    <text evidence="10">Low-affinity potassium transport system. Interacts with Trk system potassium uptake protein TrkA.</text>
</comment>
<dbReference type="GO" id="GO:0005886">
    <property type="term" value="C:plasma membrane"/>
    <property type="evidence" value="ECO:0007669"/>
    <property type="project" value="UniProtKB-SubCell"/>
</dbReference>
<protein>
    <recommendedName>
        <fullName evidence="10">Trk system potassium uptake protein</fullName>
    </recommendedName>
</protein>
<evidence type="ECO:0000313" key="14">
    <source>
        <dbReference type="Proteomes" id="UP000594001"/>
    </source>
</evidence>
<name>A0A7L9RV07_9PROT</name>
<feature type="transmembrane region" description="Helical" evidence="12">
    <location>
        <begin position="456"/>
        <end position="476"/>
    </location>
</feature>
<keyword evidence="11" id="KW-0479">Metal-binding</keyword>
<feature type="binding site" evidence="11">
    <location>
        <position position="316"/>
    </location>
    <ligand>
        <name>K(+)</name>
        <dbReference type="ChEBI" id="CHEBI:29103"/>
    </ligand>
</feature>
<feature type="transmembrane region" description="Helical" evidence="12">
    <location>
        <begin position="71"/>
        <end position="92"/>
    </location>
</feature>
<gene>
    <name evidence="13" type="primary">trkI</name>
    <name evidence="13" type="ORF">CPBP_00990</name>
</gene>
<keyword evidence="14" id="KW-1185">Reference proteome</keyword>
<organism evidence="13 14">
    <name type="scientific">Candidatus Bodocaedibacter vickermanii</name>
    <dbReference type="NCBI Taxonomy" id="2741701"/>
    <lineage>
        <taxon>Bacteria</taxon>
        <taxon>Pseudomonadati</taxon>
        <taxon>Pseudomonadota</taxon>
        <taxon>Alphaproteobacteria</taxon>
        <taxon>Holosporales</taxon>
        <taxon>Candidatus Paracaedibacteraceae</taxon>
        <taxon>Candidatus Bodocaedibacter</taxon>
    </lineage>
</organism>
<feature type="transmembrane region" description="Helical" evidence="12">
    <location>
        <begin position="329"/>
        <end position="351"/>
    </location>
</feature>
<dbReference type="KEGG" id="pbal:CPBP_00990"/>
<dbReference type="PANTHER" id="PTHR32024:SF3">
    <property type="entry name" value="TRK SYSTEM POTASSIUM UPTAKE PROTEIN"/>
    <property type="match status" value="1"/>
</dbReference>
<evidence type="ECO:0000256" key="3">
    <source>
        <dbReference type="ARBA" id="ARBA00022475"/>
    </source>
</evidence>
<feature type="binding site" evidence="11">
    <location>
        <position position="112"/>
    </location>
    <ligand>
        <name>K(+)</name>
        <dbReference type="ChEBI" id="CHEBI:29103"/>
    </ligand>
</feature>
<evidence type="ECO:0000313" key="13">
    <source>
        <dbReference type="EMBL" id="QOL20208.1"/>
    </source>
</evidence>
<feature type="transmembrane region" description="Helical" evidence="12">
    <location>
        <begin position="12"/>
        <end position="31"/>
    </location>
</feature>
<evidence type="ECO:0000256" key="12">
    <source>
        <dbReference type="SAM" id="Phobius"/>
    </source>
</evidence>
<keyword evidence="4 10" id="KW-0633">Potassium transport</keyword>
<dbReference type="AlphaFoldDB" id="A0A7L9RV07"/>
<comment type="similarity">
    <text evidence="10">Belongs to the TrkH potassium transport family.</text>
</comment>
<keyword evidence="9 10" id="KW-0472">Membrane</keyword>
<dbReference type="GO" id="GO:0015379">
    <property type="term" value="F:potassium:chloride symporter activity"/>
    <property type="evidence" value="ECO:0007669"/>
    <property type="project" value="InterPro"/>
</dbReference>
<evidence type="ECO:0000256" key="5">
    <source>
        <dbReference type="ARBA" id="ARBA00022692"/>
    </source>
</evidence>
<feature type="transmembrane region" description="Helical" evidence="12">
    <location>
        <begin position="137"/>
        <end position="162"/>
    </location>
</feature>